<dbReference type="STRING" id="1330021.A0A367L2Z2"/>
<dbReference type="Gene3D" id="3.40.50.720">
    <property type="entry name" value="NAD(P)-binding Rossmann-like Domain"/>
    <property type="match status" value="1"/>
</dbReference>
<gene>
    <name evidence="3" type="ORF">L249_4652</name>
</gene>
<dbReference type="GO" id="GO:0050664">
    <property type="term" value="F:oxidoreductase activity, acting on NAD(P)H, oxygen as acceptor"/>
    <property type="evidence" value="ECO:0007669"/>
    <property type="project" value="TreeGrafter"/>
</dbReference>
<evidence type="ECO:0000256" key="1">
    <source>
        <dbReference type="ARBA" id="ARBA00006484"/>
    </source>
</evidence>
<name>A0A367L2Z2_9HYPO</name>
<keyword evidence="4" id="KW-1185">Reference proteome</keyword>
<keyword evidence="2" id="KW-0560">Oxidoreductase</keyword>
<dbReference type="OrthoDB" id="5307821at2759"/>
<accession>A0A367L2Z2</accession>
<evidence type="ECO:0000313" key="4">
    <source>
        <dbReference type="Proteomes" id="UP000253664"/>
    </source>
</evidence>
<comment type="similarity">
    <text evidence="1">Belongs to the short-chain dehydrogenases/reductases (SDR) family.</text>
</comment>
<organism evidence="3 4">
    <name type="scientific">Ophiocordyceps polyrhachis-furcata BCC 54312</name>
    <dbReference type="NCBI Taxonomy" id="1330021"/>
    <lineage>
        <taxon>Eukaryota</taxon>
        <taxon>Fungi</taxon>
        <taxon>Dikarya</taxon>
        <taxon>Ascomycota</taxon>
        <taxon>Pezizomycotina</taxon>
        <taxon>Sordariomycetes</taxon>
        <taxon>Hypocreomycetidae</taxon>
        <taxon>Hypocreales</taxon>
        <taxon>Ophiocordycipitaceae</taxon>
        <taxon>Ophiocordyceps</taxon>
    </lineage>
</organism>
<dbReference type="EMBL" id="LKCN02000018">
    <property type="protein sequence ID" value="RCI08795.1"/>
    <property type="molecule type" value="Genomic_DNA"/>
</dbReference>
<evidence type="ECO:0000256" key="2">
    <source>
        <dbReference type="ARBA" id="ARBA00023002"/>
    </source>
</evidence>
<protein>
    <submittedName>
        <fullName evidence="3">Uncharacterized protein</fullName>
    </submittedName>
</protein>
<dbReference type="AlphaFoldDB" id="A0A367L2Z2"/>
<proteinExistence type="inferred from homology"/>
<reference evidence="3 4" key="1">
    <citation type="journal article" date="2015" name="BMC Genomics">
        <title>Insights from the genome of Ophiocordyceps polyrhachis-furcata to pathogenicity and host specificity in insect fungi.</title>
        <authorList>
            <person name="Wichadakul D."/>
            <person name="Kobmoo N."/>
            <person name="Ingsriswang S."/>
            <person name="Tangphatsornruang S."/>
            <person name="Chantasingh D."/>
            <person name="Luangsa-ard J.J."/>
            <person name="Eurwilaichitr L."/>
        </authorList>
    </citation>
    <scope>NUCLEOTIDE SEQUENCE [LARGE SCALE GENOMIC DNA]</scope>
    <source>
        <strain evidence="3 4">BCC 54312</strain>
    </source>
</reference>
<sequence length="220" mass="25213">MTGVFAPDSNALITGAASGIGLTIAKLCRTKGMRLCLVDCRKRYPATCRQGLWDRRALGVECWRGCQGRPGGYPIHSETRSRRISSESFFFLESTPFFLWFKARPSRAIVITGSKQGIKHLSWDLSNDKTSLHLLVPCWTFTGLLTADMIKQRREGPKARPSLPEQVADHLYQKMAEDKSYVICPDNDVSEETDKRRMFWTVSDIVEERPPLTRWREEWK</sequence>
<comment type="caution">
    <text evidence="3">The sequence shown here is derived from an EMBL/GenBank/DDBJ whole genome shotgun (WGS) entry which is preliminary data.</text>
</comment>
<dbReference type="InterPro" id="IPR036291">
    <property type="entry name" value="NAD(P)-bd_dom_sf"/>
</dbReference>
<evidence type="ECO:0000313" key="3">
    <source>
        <dbReference type="EMBL" id="RCI08795.1"/>
    </source>
</evidence>
<dbReference type="Proteomes" id="UP000253664">
    <property type="component" value="Unassembled WGS sequence"/>
</dbReference>
<dbReference type="PANTHER" id="PTHR43008">
    <property type="entry name" value="BENZIL REDUCTASE"/>
    <property type="match status" value="1"/>
</dbReference>
<dbReference type="PANTHER" id="PTHR43008:SF7">
    <property type="entry name" value="SHORT CHAIN DEHYDROGENASE_REDUCTASE (AFU_ORTHOLOGUE AFUA_2G00830)"/>
    <property type="match status" value="1"/>
</dbReference>
<dbReference type="SUPFAM" id="SSF51735">
    <property type="entry name" value="NAD(P)-binding Rossmann-fold domains"/>
    <property type="match status" value="1"/>
</dbReference>